<evidence type="ECO:0000256" key="3">
    <source>
        <dbReference type="ARBA" id="ARBA00016840"/>
    </source>
</evidence>
<gene>
    <name evidence="6" type="ORF">GWI33_021952</name>
</gene>
<comment type="similarity">
    <text evidence="2">Belongs to the KIF-binding protein family.</text>
</comment>
<sequence>MTINKEAFVDLQEKYEKVIKLLLEGPKTDPENEPFLSKYSARQILIGMKANIENLMRTHSADTVENTKLTAMYGTVHLYLGMVAIDTEESSSGEKHLEKCRELLEPHENLPEVILIVLNMYNQFGILWSLRDPEKSKSYLEKAETLYNDFKKSGIVPIDISDLFHKYLRQLEMNDYEPIDWALNSATLSQFFMEKCGFKQARHHLAASSYILDKYKREEIDIDCEHNDEFDAKLETFNHRSADVARCWTKYGIFLLSKSKERLLAHTEDIDERCQAVSDLALIKLTDDMKVTAADLQNLSFSGIDVTKYEEQISDQFILHLGDAKKVFLKTQDWIKKAQDYYNLNTLASDYIEIILDQSQLYLNLLFFDDNQDNQAKLHKRRIDLLEYVINNINSQYYMSYCRQIWFELGQSYSDIIDIKLEKLRETKDRPKPQALNKVNVLVEKSIRHYENFLSSFKANVDEREKILDDAEKAFLRAYFHVAALYGRYITLDKLIIARDTQKHKN</sequence>
<evidence type="ECO:0000256" key="1">
    <source>
        <dbReference type="ARBA" id="ARBA00004245"/>
    </source>
</evidence>
<evidence type="ECO:0000313" key="6">
    <source>
        <dbReference type="EMBL" id="KAF7284571.1"/>
    </source>
</evidence>
<organism evidence="6 7">
    <name type="scientific">Rhynchophorus ferrugineus</name>
    <name type="common">Red palm weevil</name>
    <name type="synonym">Curculio ferrugineus</name>
    <dbReference type="NCBI Taxonomy" id="354439"/>
    <lineage>
        <taxon>Eukaryota</taxon>
        <taxon>Metazoa</taxon>
        <taxon>Ecdysozoa</taxon>
        <taxon>Arthropoda</taxon>
        <taxon>Hexapoda</taxon>
        <taxon>Insecta</taxon>
        <taxon>Pterygota</taxon>
        <taxon>Neoptera</taxon>
        <taxon>Endopterygota</taxon>
        <taxon>Coleoptera</taxon>
        <taxon>Polyphaga</taxon>
        <taxon>Cucujiformia</taxon>
        <taxon>Curculionidae</taxon>
        <taxon>Dryophthorinae</taxon>
        <taxon>Rhynchophorus</taxon>
    </lineage>
</organism>
<dbReference type="GO" id="GO:0005856">
    <property type="term" value="C:cytoskeleton"/>
    <property type="evidence" value="ECO:0007669"/>
    <property type="project" value="UniProtKB-SubCell"/>
</dbReference>
<accession>A0A834IRD0</accession>
<dbReference type="EMBL" id="JAACXV010000075">
    <property type="protein sequence ID" value="KAF7284571.1"/>
    <property type="molecule type" value="Genomic_DNA"/>
</dbReference>
<dbReference type="PANTHER" id="PTHR46321">
    <property type="entry name" value="KIF1-BINDING PROTEIN"/>
    <property type="match status" value="1"/>
</dbReference>
<dbReference type="GO" id="GO:0000226">
    <property type="term" value="P:microtubule cytoskeleton organization"/>
    <property type="evidence" value="ECO:0007669"/>
    <property type="project" value="TreeGrafter"/>
</dbReference>
<dbReference type="GO" id="GO:1990535">
    <property type="term" value="P:neuron projection maintenance"/>
    <property type="evidence" value="ECO:0007669"/>
    <property type="project" value="TreeGrafter"/>
</dbReference>
<evidence type="ECO:0000256" key="4">
    <source>
        <dbReference type="ARBA" id="ARBA00022490"/>
    </source>
</evidence>
<dbReference type="OrthoDB" id="409897at2759"/>
<keyword evidence="4" id="KW-0963">Cytoplasm</keyword>
<keyword evidence="5" id="KW-0206">Cytoskeleton</keyword>
<evidence type="ECO:0000313" key="7">
    <source>
        <dbReference type="Proteomes" id="UP000625711"/>
    </source>
</evidence>
<comment type="subcellular location">
    <subcellularLocation>
        <location evidence="1">Cytoplasm</location>
        <location evidence="1">Cytoskeleton</location>
    </subcellularLocation>
</comment>
<protein>
    <recommendedName>
        <fullName evidence="3">KIF-binding protein</fullName>
    </recommendedName>
</protein>
<dbReference type="GO" id="GO:0021952">
    <property type="term" value="P:central nervous system projection neuron axonogenesis"/>
    <property type="evidence" value="ECO:0007669"/>
    <property type="project" value="TreeGrafter"/>
</dbReference>
<dbReference type="Proteomes" id="UP000625711">
    <property type="component" value="Unassembled WGS sequence"/>
</dbReference>
<proteinExistence type="inferred from homology"/>
<reference evidence="6" key="1">
    <citation type="submission" date="2020-08" db="EMBL/GenBank/DDBJ databases">
        <title>Genome sequencing and assembly of the red palm weevil Rhynchophorus ferrugineus.</title>
        <authorList>
            <person name="Dias G.B."/>
            <person name="Bergman C.M."/>
            <person name="Manee M."/>
        </authorList>
    </citation>
    <scope>NUCLEOTIDE SEQUENCE</scope>
    <source>
        <strain evidence="6">AA-2017</strain>
        <tissue evidence="6">Whole larva</tissue>
    </source>
</reference>
<evidence type="ECO:0000256" key="5">
    <source>
        <dbReference type="ARBA" id="ARBA00023212"/>
    </source>
</evidence>
<dbReference type="AlphaFoldDB" id="A0A834IRD0"/>
<comment type="caution">
    <text evidence="6">The sequence shown here is derived from an EMBL/GenBank/DDBJ whole genome shotgun (WGS) entry which is preliminary data.</text>
</comment>
<name>A0A834IRD0_RHYFE</name>
<keyword evidence="7" id="KW-1185">Reference proteome</keyword>
<dbReference type="Pfam" id="PF12309">
    <property type="entry name" value="KBP_C"/>
    <property type="match status" value="1"/>
</dbReference>
<dbReference type="PANTHER" id="PTHR46321:SF1">
    <property type="entry name" value="KIF-BINDING PROTEIN"/>
    <property type="match status" value="1"/>
</dbReference>
<evidence type="ECO:0000256" key="2">
    <source>
        <dbReference type="ARBA" id="ARBA00010305"/>
    </source>
</evidence>
<dbReference type="InterPro" id="IPR022083">
    <property type="entry name" value="KBP"/>
</dbReference>